<gene>
    <name evidence="12" type="ORF">GCM10008014_09730</name>
</gene>
<dbReference type="InterPro" id="IPR003661">
    <property type="entry name" value="HisK_dim/P_dom"/>
</dbReference>
<dbReference type="SUPFAM" id="SSF49785">
    <property type="entry name" value="Galactose-binding domain-like"/>
    <property type="match status" value="1"/>
</dbReference>
<keyword evidence="4" id="KW-0808">Transferase</keyword>
<keyword evidence="10" id="KW-1133">Transmembrane helix</keyword>
<feature type="transmembrane region" description="Helical" evidence="10">
    <location>
        <begin position="260"/>
        <end position="286"/>
    </location>
</feature>
<proteinExistence type="predicted"/>
<dbReference type="Pfam" id="PF02518">
    <property type="entry name" value="HATPase_c"/>
    <property type="match status" value="1"/>
</dbReference>
<evidence type="ECO:0000256" key="1">
    <source>
        <dbReference type="ARBA" id="ARBA00000085"/>
    </source>
</evidence>
<accession>A0ABQ1Z411</accession>
<dbReference type="SUPFAM" id="SSF47384">
    <property type="entry name" value="Homodimeric domain of signal transducing histidine kinase"/>
    <property type="match status" value="1"/>
</dbReference>
<comment type="catalytic activity">
    <reaction evidence="1">
        <text>ATP + protein L-histidine = ADP + protein N-phospho-L-histidine.</text>
        <dbReference type="EC" id="2.7.13.3"/>
    </reaction>
</comment>
<dbReference type="PROSITE" id="PS50109">
    <property type="entry name" value="HIS_KIN"/>
    <property type="match status" value="1"/>
</dbReference>
<dbReference type="InterPro" id="IPR036097">
    <property type="entry name" value="HisK_dim/P_sf"/>
</dbReference>
<keyword evidence="10" id="KW-0472">Membrane</keyword>
<feature type="transmembrane region" description="Helical" evidence="10">
    <location>
        <begin position="347"/>
        <end position="370"/>
    </location>
</feature>
<keyword evidence="3" id="KW-0597">Phosphoprotein</keyword>
<dbReference type="PANTHER" id="PTHR43711:SF26">
    <property type="entry name" value="SENSOR HISTIDINE KINASE RCSC"/>
    <property type="match status" value="1"/>
</dbReference>
<dbReference type="CDD" id="cd00082">
    <property type="entry name" value="HisKA"/>
    <property type="match status" value="1"/>
</dbReference>
<dbReference type="Gene3D" id="3.30.565.10">
    <property type="entry name" value="Histidine kinase-like ATPase, C-terminal domain"/>
    <property type="match status" value="1"/>
</dbReference>
<keyword evidence="6 12" id="KW-0418">Kinase</keyword>
<dbReference type="EMBL" id="BMFU01000001">
    <property type="protein sequence ID" value="GGH46830.1"/>
    <property type="molecule type" value="Genomic_DNA"/>
</dbReference>
<dbReference type="InterPro" id="IPR011623">
    <property type="entry name" value="7TMR_DISM_rcpt_extracell_dom1"/>
</dbReference>
<keyword evidence="7" id="KW-0067">ATP-binding</keyword>
<dbReference type="InterPro" id="IPR003594">
    <property type="entry name" value="HATPase_dom"/>
</dbReference>
<sequence length="732" mass="82466">MKQSKSAYGPIHKHPFMLAGLLLLLFAAIVLLRQWSKNDGISAQVPKPPPAATQGMLDWSNLYTDQAENIPLDGEWEFYWRQLLEPIDFQAAHAPAPSFVQLPAPWTNYLDSSGKLLPSEGYATYRLSLLLPQELSEKAQPLALYLKSIASAYRIWINGQLVGGNGSVGTDRISETPKSYPEVVYFQPRTGWNEIIIQVSNFSQRNAGIWQHIELGTADNISWARILHVSAQSSIVGIFGVMALYYAFVFWNRRKETSALLYSLLCMAVGVRTVVLGESTALYLLPGLPWEWAVKAEYISVTMTALLLILFINREYPAEAVRQVSALSGVILPGCMLLFLVTPAHVYTYLLTPFTWGVLFPALLYTLYIYIRSAMKRRKGAVTSMIGFLFFMAFALNDMLFYTVHLPTEDMLSVGLLVFLLTQAYNLSSRFSRALHRSEQLSLQLQESNLQLEQIVEERTRSLQRTNAELQEANQKMSDSELFRTRLLSNISHELSTPITSIKGFAKALRDGIITTDAPKYVNRIYTRSVMLERMIHDLIDLTKLETHQVQFRMQNVYIIPFMQELFLKYEPDVQAHGIQYVMDLPEGADLLSPGGDGWIVRLDPIRLEQVLSNLISNALRFTSPTGIIQVQLRLTEAPSTETGWVACVCVKDTGIGILPEWQERIFERFEQASPTSVQDEHKGSGLGLAICKEIMHYHQGNIGVSSKPGSGSEFCCRLPAWKGRLSPHDKP</sequence>
<evidence type="ECO:0000256" key="4">
    <source>
        <dbReference type="ARBA" id="ARBA00022679"/>
    </source>
</evidence>
<evidence type="ECO:0000256" key="7">
    <source>
        <dbReference type="ARBA" id="ARBA00022840"/>
    </source>
</evidence>
<evidence type="ECO:0000256" key="10">
    <source>
        <dbReference type="SAM" id="Phobius"/>
    </source>
</evidence>
<protein>
    <recommendedName>
        <fullName evidence="2">histidine kinase</fullName>
        <ecNumber evidence="2">2.7.13.3</ecNumber>
    </recommendedName>
</protein>
<dbReference type="InterPro" id="IPR050736">
    <property type="entry name" value="Sensor_HK_Regulatory"/>
</dbReference>
<evidence type="ECO:0000256" key="2">
    <source>
        <dbReference type="ARBA" id="ARBA00012438"/>
    </source>
</evidence>
<dbReference type="SMART" id="SM00388">
    <property type="entry name" value="HisKA"/>
    <property type="match status" value="1"/>
</dbReference>
<evidence type="ECO:0000256" key="8">
    <source>
        <dbReference type="ARBA" id="ARBA00023012"/>
    </source>
</evidence>
<keyword evidence="9" id="KW-0175">Coiled coil</keyword>
<dbReference type="InterPro" id="IPR005467">
    <property type="entry name" value="His_kinase_dom"/>
</dbReference>
<dbReference type="GO" id="GO:0016301">
    <property type="term" value="F:kinase activity"/>
    <property type="evidence" value="ECO:0007669"/>
    <property type="project" value="UniProtKB-KW"/>
</dbReference>
<reference evidence="13" key="1">
    <citation type="journal article" date="2019" name="Int. J. Syst. Evol. Microbiol.">
        <title>The Global Catalogue of Microorganisms (GCM) 10K type strain sequencing project: providing services to taxonomists for standard genome sequencing and annotation.</title>
        <authorList>
            <consortium name="The Broad Institute Genomics Platform"/>
            <consortium name="The Broad Institute Genome Sequencing Center for Infectious Disease"/>
            <person name="Wu L."/>
            <person name="Ma J."/>
        </authorList>
    </citation>
    <scope>NUCLEOTIDE SEQUENCE [LARGE SCALE GENOMIC DNA]</scope>
    <source>
        <strain evidence="13">CGMCC 1.12770</strain>
    </source>
</reference>
<dbReference type="InterPro" id="IPR036890">
    <property type="entry name" value="HATPase_C_sf"/>
</dbReference>
<feature type="domain" description="Histidine kinase" evidence="11">
    <location>
        <begin position="490"/>
        <end position="723"/>
    </location>
</feature>
<dbReference type="InterPro" id="IPR008979">
    <property type="entry name" value="Galactose-bd-like_sf"/>
</dbReference>
<comment type="caution">
    <text evidence="12">The sequence shown here is derived from an EMBL/GenBank/DDBJ whole genome shotgun (WGS) entry which is preliminary data.</text>
</comment>
<dbReference type="SMART" id="SM00387">
    <property type="entry name" value="HATPase_c"/>
    <property type="match status" value="1"/>
</dbReference>
<keyword evidence="10" id="KW-0812">Transmembrane</keyword>
<dbReference type="InterPro" id="IPR004358">
    <property type="entry name" value="Sig_transdc_His_kin-like_C"/>
</dbReference>
<dbReference type="RefSeq" id="WP_229729652.1">
    <property type="nucleotide sequence ID" value="NZ_BMFU01000001.1"/>
</dbReference>
<dbReference type="Pfam" id="PF07695">
    <property type="entry name" value="7TMR-DISM_7TM"/>
    <property type="match status" value="1"/>
</dbReference>
<dbReference type="EC" id="2.7.13.3" evidence="2"/>
<evidence type="ECO:0000313" key="13">
    <source>
        <dbReference type="Proteomes" id="UP000652153"/>
    </source>
</evidence>
<keyword evidence="13" id="KW-1185">Reference proteome</keyword>
<keyword evidence="5" id="KW-0547">Nucleotide-binding</keyword>
<dbReference type="Gene3D" id="2.60.120.260">
    <property type="entry name" value="Galactose-binding domain-like"/>
    <property type="match status" value="1"/>
</dbReference>
<dbReference type="Proteomes" id="UP000652153">
    <property type="component" value="Unassembled WGS sequence"/>
</dbReference>
<dbReference type="Gene3D" id="1.10.287.130">
    <property type="match status" value="1"/>
</dbReference>
<evidence type="ECO:0000259" key="11">
    <source>
        <dbReference type="PROSITE" id="PS50109"/>
    </source>
</evidence>
<feature type="transmembrane region" description="Helical" evidence="10">
    <location>
        <begin position="324"/>
        <end position="341"/>
    </location>
</feature>
<feature type="transmembrane region" description="Helical" evidence="10">
    <location>
        <begin position="382"/>
        <end position="405"/>
    </location>
</feature>
<evidence type="ECO:0000256" key="9">
    <source>
        <dbReference type="SAM" id="Coils"/>
    </source>
</evidence>
<evidence type="ECO:0000256" key="3">
    <source>
        <dbReference type="ARBA" id="ARBA00022553"/>
    </source>
</evidence>
<keyword evidence="8" id="KW-0902">Two-component regulatory system</keyword>
<evidence type="ECO:0000256" key="6">
    <source>
        <dbReference type="ARBA" id="ARBA00022777"/>
    </source>
</evidence>
<feature type="coiled-coil region" evidence="9">
    <location>
        <begin position="438"/>
        <end position="476"/>
    </location>
</feature>
<evidence type="ECO:0000256" key="5">
    <source>
        <dbReference type="ARBA" id="ARBA00022741"/>
    </source>
</evidence>
<name>A0ABQ1Z411_9BACL</name>
<dbReference type="PRINTS" id="PR00344">
    <property type="entry name" value="BCTRLSENSOR"/>
</dbReference>
<dbReference type="PANTHER" id="PTHR43711">
    <property type="entry name" value="TWO-COMPONENT HISTIDINE KINASE"/>
    <property type="match status" value="1"/>
</dbReference>
<dbReference type="Pfam" id="PF00512">
    <property type="entry name" value="HisKA"/>
    <property type="match status" value="1"/>
</dbReference>
<organism evidence="12 13">
    <name type="scientific">Paenibacillus silvae</name>
    <dbReference type="NCBI Taxonomy" id="1325358"/>
    <lineage>
        <taxon>Bacteria</taxon>
        <taxon>Bacillati</taxon>
        <taxon>Bacillota</taxon>
        <taxon>Bacilli</taxon>
        <taxon>Bacillales</taxon>
        <taxon>Paenibacillaceae</taxon>
        <taxon>Paenibacillus</taxon>
    </lineage>
</organism>
<feature type="transmembrane region" description="Helical" evidence="10">
    <location>
        <begin position="229"/>
        <end position="248"/>
    </location>
</feature>
<dbReference type="SUPFAM" id="SSF55874">
    <property type="entry name" value="ATPase domain of HSP90 chaperone/DNA topoisomerase II/histidine kinase"/>
    <property type="match status" value="1"/>
</dbReference>
<dbReference type="CDD" id="cd16922">
    <property type="entry name" value="HATPase_EvgS-ArcB-TorS-like"/>
    <property type="match status" value="1"/>
</dbReference>
<feature type="transmembrane region" description="Helical" evidence="10">
    <location>
        <begin position="292"/>
        <end position="312"/>
    </location>
</feature>
<evidence type="ECO:0000313" key="12">
    <source>
        <dbReference type="EMBL" id="GGH46830.1"/>
    </source>
</evidence>